<evidence type="ECO:0000256" key="4">
    <source>
        <dbReference type="ARBA" id="ARBA00023004"/>
    </source>
</evidence>
<evidence type="ECO:0000256" key="10">
    <source>
        <dbReference type="SAM" id="MobiDB-lite"/>
    </source>
</evidence>
<dbReference type="InterPro" id="IPR001519">
    <property type="entry name" value="Ferritin"/>
</dbReference>
<dbReference type="Proteomes" id="UP000694571">
    <property type="component" value="Unplaced"/>
</dbReference>
<evidence type="ECO:0000256" key="1">
    <source>
        <dbReference type="ARBA" id="ARBA00007513"/>
    </source>
</evidence>
<reference evidence="12" key="1">
    <citation type="submission" date="2025-08" db="UniProtKB">
        <authorList>
            <consortium name="Ensembl"/>
        </authorList>
    </citation>
    <scope>IDENTIFICATION</scope>
</reference>
<dbReference type="PANTHER" id="PTHR11431">
    <property type="entry name" value="FERRITIN"/>
    <property type="match status" value="1"/>
</dbReference>
<evidence type="ECO:0000256" key="9">
    <source>
        <dbReference type="RuleBase" id="RU361145"/>
    </source>
</evidence>
<feature type="domain" description="Ferritin-like diiron" evidence="11">
    <location>
        <begin position="1"/>
        <end position="146"/>
    </location>
</feature>
<dbReference type="InterPro" id="IPR012347">
    <property type="entry name" value="Ferritin-like"/>
</dbReference>
<dbReference type="InterPro" id="IPR008331">
    <property type="entry name" value="Ferritin_DPS_dom"/>
</dbReference>
<dbReference type="GO" id="GO:0006879">
    <property type="term" value="P:intracellular iron ion homeostasis"/>
    <property type="evidence" value="ECO:0007669"/>
    <property type="project" value="UniProtKB-KW"/>
</dbReference>
<dbReference type="InterPro" id="IPR009078">
    <property type="entry name" value="Ferritin-like_SF"/>
</dbReference>
<evidence type="ECO:0000313" key="13">
    <source>
        <dbReference type="Proteomes" id="UP000694571"/>
    </source>
</evidence>
<dbReference type="AlphaFoldDB" id="A0A8D1LBM4"/>
<feature type="region of interest" description="Disordered" evidence="10">
    <location>
        <begin position="138"/>
        <end position="242"/>
    </location>
</feature>
<comment type="similarity">
    <text evidence="1 9">Belongs to the ferritin family.</text>
</comment>
<evidence type="ECO:0000313" key="12">
    <source>
        <dbReference type="Ensembl" id="ENSSSCP00050001738.1"/>
    </source>
</evidence>
<dbReference type="GO" id="GO:0044754">
    <property type="term" value="C:autolysosome"/>
    <property type="evidence" value="ECO:0007669"/>
    <property type="project" value="UniProtKB-SubCell"/>
</dbReference>
<sequence>MHAAVHRPIYLHLRASSTYLALSFSFEGENVALEGVGRFFREVAEEKHGGRSVQLFMKMQKPRGGRVVIQEGQKLFPDEWSTSMDAVETATALEKSLNQALLDLHALASANADTQLCGFLENRFLEEEMKLTKKMGDHLSNLRRPSGPQAGLGDISSKSSPASTTRSPRSPEPRAIGGALLLSPASRSLPEPCPPARRQLFNHPETFTQALASNGNKKGSFCRGGKKKARQCVWGEVSEQHE</sequence>
<evidence type="ECO:0000256" key="6">
    <source>
        <dbReference type="ARBA" id="ARBA00045578"/>
    </source>
</evidence>
<dbReference type="Pfam" id="PF00210">
    <property type="entry name" value="Ferritin"/>
    <property type="match status" value="1"/>
</dbReference>
<dbReference type="PANTHER" id="PTHR11431:SF47">
    <property type="entry name" value="FERRITIN LIGHT CHAIN"/>
    <property type="match status" value="1"/>
</dbReference>
<keyword evidence="3 8" id="KW-0479">Metal-binding</keyword>
<evidence type="ECO:0000256" key="5">
    <source>
        <dbReference type="ARBA" id="ARBA00044942"/>
    </source>
</evidence>
<name>A0A8D1LBM4_PIG</name>
<dbReference type="InterPro" id="IPR009040">
    <property type="entry name" value="Ferritin-like_diiron"/>
</dbReference>
<evidence type="ECO:0000256" key="2">
    <source>
        <dbReference type="ARBA" id="ARBA00022434"/>
    </source>
</evidence>
<keyword evidence="2 9" id="KW-0409">Iron storage</keyword>
<comment type="subcellular location">
    <subcellularLocation>
        <location evidence="5">Autolysosome</location>
    </subcellularLocation>
</comment>
<feature type="binding site" evidence="8">
    <location>
        <position position="94"/>
    </location>
    <ligand>
        <name>Fe cation</name>
        <dbReference type="ChEBI" id="CHEBI:24875"/>
        <label>1</label>
    </ligand>
</feature>
<evidence type="ECO:0000256" key="7">
    <source>
        <dbReference type="ARBA" id="ARBA00047045"/>
    </source>
</evidence>
<dbReference type="GO" id="GO:0008199">
    <property type="term" value="F:ferric iron binding"/>
    <property type="evidence" value="ECO:0007669"/>
    <property type="project" value="InterPro"/>
</dbReference>
<comment type="function">
    <text evidence="6">Stores iron in a soluble, non-toxic, readily available form. Important for iron homeostasis. Iron is taken up in the ferrous form and deposited as ferric hydroxides after oxidation. Also plays a role in delivery of iron to cells. Mediates iron uptake in capsule cells of the developing kidney. Delivery to lysosomes by the cargo receptor NCOA4 for autophagic degradation and release or iron.</text>
</comment>
<feature type="compositionally biased region" description="Low complexity" evidence="10">
    <location>
        <begin position="156"/>
        <end position="190"/>
    </location>
</feature>
<dbReference type="PROSITE" id="PS50905">
    <property type="entry name" value="FERRITIN_LIKE"/>
    <property type="match status" value="1"/>
</dbReference>
<dbReference type="Gene3D" id="1.20.1260.10">
    <property type="match status" value="1"/>
</dbReference>
<keyword evidence="4 8" id="KW-0408">Iron</keyword>
<dbReference type="SUPFAM" id="SSF47240">
    <property type="entry name" value="Ferritin-like"/>
    <property type="match status" value="1"/>
</dbReference>
<dbReference type="GO" id="GO:0006826">
    <property type="term" value="P:iron ion transport"/>
    <property type="evidence" value="ECO:0007669"/>
    <property type="project" value="InterPro"/>
</dbReference>
<evidence type="ECO:0000256" key="3">
    <source>
        <dbReference type="ARBA" id="ARBA00022723"/>
    </source>
</evidence>
<evidence type="ECO:0000259" key="11">
    <source>
        <dbReference type="PROSITE" id="PS50905"/>
    </source>
</evidence>
<organism evidence="12 13">
    <name type="scientific">Sus scrofa</name>
    <name type="common">Pig</name>
    <dbReference type="NCBI Taxonomy" id="9823"/>
    <lineage>
        <taxon>Eukaryota</taxon>
        <taxon>Metazoa</taxon>
        <taxon>Chordata</taxon>
        <taxon>Craniata</taxon>
        <taxon>Vertebrata</taxon>
        <taxon>Euteleostomi</taxon>
        <taxon>Mammalia</taxon>
        <taxon>Eutheria</taxon>
        <taxon>Laurasiatheria</taxon>
        <taxon>Artiodactyla</taxon>
        <taxon>Suina</taxon>
        <taxon>Suidae</taxon>
        <taxon>Sus</taxon>
    </lineage>
</organism>
<accession>A0A8D1LBM4</accession>
<evidence type="ECO:0000256" key="8">
    <source>
        <dbReference type="PIRSR" id="PIRSR601519-1"/>
    </source>
</evidence>
<feature type="compositionally biased region" description="Polar residues" evidence="10">
    <location>
        <begin position="205"/>
        <end position="217"/>
    </location>
</feature>
<comment type="subunit">
    <text evidence="7">Oligomer of 24 subunits. There are two types of subunits: L (light) chain and H (heavy) chain. The major chain can be light or heavy, depending on the species and tissue type. The functional molecule forms a roughly spherical shell with a diameter of 12 nm and contains a central cavity into which the insoluble mineral iron core is deposited. Interacts with NCOA4.</text>
</comment>
<protein>
    <recommendedName>
        <fullName evidence="9">Ferritin</fullName>
    </recommendedName>
</protein>
<dbReference type="Ensembl" id="ENSSSCT00050004412.1">
    <property type="protein sequence ID" value="ENSSSCP00050001738.1"/>
    <property type="gene ID" value="ENSSSCG00050003331.1"/>
</dbReference>
<proteinExistence type="inferred from homology"/>